<sequence>ELFWPGLIVFLCERSPDFIKYLKTQLRLEEEKVPIYLSCSQYLVEDYLEQTNEDFQEAVLDYVGPFANETDLEQCCHNPYVFYGNHTYTHYVSCLMTDDKFMDDVENNSKLLQRYPNYIDYFAFPFGQPELTFTESQVQLLLETGFKKVFFSSASSYNRDPLANYLDRITLLSEDFSPAKIKYRIMKSWLLNHLGLPQLITSNT</sequence>
<evidence type="ECO:0008006" key="2">
    <source>
        <dbReference type="Google" id="ProtNLM"/>
    </source>
</evidence>
<name>A0A383BQA1_9ZZZZ</name>
<dbReference type="GO" id="GO:0005975">
    <property type="term" value="P:carbohydrate metabolic process"/>
    <property type="evidence" value="ECO:0007669"/>
    <property type="project" value="InterPro"/>
</dbReference>
<dbReference type="SUPFAM" id="SSF88713">
    <property type="entry name" value="Glycoside hydrolase/deacetylase"/>
    <property type="match status" value="1"/>
</dbReference>
<dbReference type="EMBL" id="UINC01202318">
    <property type="protein sequence ID" value="SVE22059.1"/>
    <property type="molecule type" value="Genomic_DNA"/>
</dbReference>
<protein>
    <recommendedName>
        <fullName evidence="2">NodB homology domain-containing protein</fullName>
    </recommendedName>
</protein>
<organism evidence="1">
    <name type="scientific">marine metagenome</name>
    <dbReference type="NCBI Taxonomy" id="408172"/>
    <lineage>
        <taxon>unclassified sequences</taxon>
        <taxon>metagenomes</taxon>
        <taxon>ecological metagenomes</taxon>
    </lineage>
</organism>
<reference evidence="1" key="1">
    <citation type="submission" date="2018-05" db="EMBL/GenBank/DDBJ databases">
        <authorList>
            <person name="Lanie J.A."/>
            <person name="Ng W.-L."/>
            <person name="Kazmierczak K.M."/>
            <person name="Andrzejewski T.M."/>
            <person name="Davidsen T.M."/>
            <person name="Wayne K.J."/>
            <person name="Tettelin H."/>
            <person name="Glass J.I."/>
            <person name="Rusch D."/>
            <person name="Podicherti R."/>
            <person name="Tsui H.-C.T."/>
            <person name="Winkler M.E."/>
        </authorList>
    </citation>
    <scope>NUCLEOTIDE SEQUENCE</scope>
</reference>
<gene>
    <name evidence="1" type="ORF">METZ01_LOCUS474913</name>
</gene>
<evidence type="ECO:0000313" key="1">
    <source>
        <dbReference type="EMBL" id="SVE22059.1"/>
    </source>
</evidence>
<dbReference type="AlphaFoldDB" id="A0A383BQA1"/>
<feature type="non-terminal residue" evidence="1">
    <location>
        <position position="1"/>
    </location>
</feature>
<accession>A0A383BQA1</accession>
<dbReference type="Gene3D" id="3.20.20.370">
    <property type="entry name" value="Glycoside hydrolase/deacetylase"/>
    <property type="match status" value="1"/>
</dbReference>
<proteinExistence type="predicted"/>
<dbReference type="InterPro" id="IPR011330">
    <property type="entry name" value="Glyco_hydro/deAcase_b/a-brl"/>
</dbReference>